<keyword evidence="5" id="KW-0653">Protein transport</keyword>
<protein>
    <recommendedName>
        <fullName evidence="12">Mitochondrial outer membrane transport complex Sam37/metaxin N-terminal domain-containing protein</fullName>
    </recommendedName>
</protein>
<keyword evidence="11" id="KW-1185">Reference proteome</keyword>
<keyword evidence="3" id="KW-0813">Transport</keyword>
<dbReference type="EMBL" id="KV423978">
    <property type="protein sequence ID" value="KZT56410.1"/>
    <property type="molecule type" value="Genomic_DNA"/>
</dbReference>
<dbReference type="SUPFAM" id="SSF47616">
    <property type="entry name" value="GST C-terminal domain-like"/>
    <property type="match status" value="1"/>
</dbReference>
<comment type="subcellular location">
    <subcellularLocation>
        <location evidence="1">Mitochondrion outer membrane</location>
    </subcellularLocation>
</comment>
<evidence type="ECO:0000313" key="10">
    <source>
        <dbReference type="EMBL" id="KZT56410.1"/>
    </source>
</evidence>
<evidence type="ECO:0000259" key="8">
    <source>
        <dbReference type="Pfam" id="PF10568"/>
    </source>
</evidence>
<feature type="domain" description="Mitochondrial outer membrane transport complex Sam37/metaxin N-terminal" evidence="8">
    <location>
        <begin position="32"/>
        <end position="162"/>
    </location>
</feature>
<sequence>MDIADSAPLSPRPLVLYIWPGAWSLPSTDAHCIAALLFLQQHFAGKYAVVPCADPDISPTGSLPFLAHYAHAVGTLSEIVAYLSTLDPMTLTPTRGVTVDQGLTPHEKQETVAWKAYMDSNLGNLLSLVLYADLQNYLQLTRPALARHMPFPALYYVPGRMRKAHTSKLERLGWGIAEEEVQESTKNHPRRREMDPLDLRRAFEGEKHKERATPILDDLARLLGSRDYIFQDRPTLLDIYMASYLALLTLPPFPDNHVSGLIRASDGKLFNHTHRILGTLPPLDSLPSLPPPQTSLLSPVTRTLTSIPIILPLLKARVKKDSKVKEAEQMADSGVFSVGNLLYGGMALGAVLAVAVAGGWVDLTVPDLDLGDELPADPFVEPVGVAENIEVVIEEVTLGTKD</sequence>
<dbReference type="STRING" id="1353952.A0A165F914"/>
<accession>A0A165F914</accession>
<feature type="domain" description="Metaxin glutathione S-transferase" evidence="9">
    <location>
        <begin position="216"/>
        <end position="276"/>
    </location>
</feature>
<comment type="similarity">
    <text evidence="2">Belongs to the metaxin family.</text>
</comment>
<dbReference type="InterPro" id="IPR033468">
    <property type="entry name" value="Metaxin_GST"/>
</dbReference>
<dbReference type="GO" id="GO:0007005">
    <property type="term" value="P:mitochondrion organization"/>
    <property type="evidence" value="ECO:0007669"/>
    <property type="project" value="TreeGrafter"/>
</dbReference>
<organism evidence="10 11">
    <name type="scientific">Calocera cornea HHB12733</name>
    <dbReference type="NCBI Taxonomy" id="1353952"/>
    <lineage>
        <taxon>Eukaryota</taxon>
        <taxon>Fungi</taxon>
        <taxon>Dikarya</taxon>
        <taxon>Basidiomycota</taxon>
        <taxon>Agaricomycotina</taxon>
        <taxon>Dacrymycetes</taxon>
        <taxon>Dacrymycetales</taxon>
        <taxon>Dacrymycetaceae</taxon>
        <taxon>Calocera</taxon>
    </lineage>
</organism>
<keyword evidence="6" id="KW-0496">Mitochondrion</keyword>
<evidence type="ECO:0008006" key="12">
    <source>
        <dbReference type="Google" id="ProtNLM"/>
    </source>
</evidence>
<evidence type="ECO:0000256" key="6">
    <source>
        <dbReference type="ARBA" id="ARBA00023128"/>
    </source>
</evidence>
<gene>
    <name evidence="10" type="ORF">CALCODRAFT_435860</name>
</gene>
<evidence type="ECO:0000256" key="1">
    <source>
        <dbReference type="ARBA" id="ARBA00004294"/>
    </source>
</evidence>
<keyword evidence="4" id="KW-1000">Mitochondrion outer membrane</keyword>
<evidence type="ECO:0000256" key="5">
    <source>
        <dbReference type="ARBA" id="ARBA00022927"/>
    </source>
</evidence>
<dbReference type="AlphaFoldDB" id="A0A165F914"/>
<dbReference type="OrthoDB" id="5835136at2759"/>
<dbReference type="InParanoid" id="A0A165F914"/>
<proteinExistence type="inferred from homology"/>
<evidence type="ECO:0000256" key="2">
    <source>
        <dbReference type="ARBA" id="ARBA00009170"/>
    </source>
</evidence>
<dbReference type="InterPro" id="IPR050931">
    <property type="entry name" value="Mito_Protein_Transport_Metaxin"/>
</dbReference>
<dbReference type="CDD" id="cd03054">
    <property type="entry name" value="GST_N_Metaxin"/>
    <property type="match status" value="1"/>
</dbReference>
<dbReference type="InterPro" id="IPR036282">
    <property type="entry name" value="Glutathione-S-Trfase_C_sf"/>
</dbReference>
<evidence type="ECO:0000259" key="9">
    <source>
        <dbReference type="Pfam" id="PF17171"/>
    </source>
</evidence>
<dbReference type="PANTHER" id="PTHR12289">
    <property type="entry name" value="METAXIN RELATED"/>
    <property type="match status" value="1"/>
</dbReference>
<evidence type="ECO:0000313" key="11">
    <source>
        <dbReference type="Proteomes" id="UP000076842"/>
    </source>
</evidence>
<dbReference type="GO" id="GO:0001401">
    <property type="term" value="C:SAM complex"/>
    <property type="evidence" value="ECO:0007669"/>
    <property type="project" value="InterPro"/>
</dbReference>
<evidence type="ECO:0000256" key="3">
    <source>
        <dbReference type="ARBA" id="ARBA00022448"/>
    </source>
</evidence>
<dbReference type="Proteomes" id="UP000076842">
    <property type="component" value="Unassembled WGS sequence"/>
</dbReference>
<dbReference type="GO" id="GO:0015031">
    <property type="term" value="P:protein transport"/>
    <property type="evidence" value="ECO:0007669"/>
    <property type="project" value="UniProtKB-KW"/>
</dbReference>
<dbReference type="InterPro" id="IPR019564">
    <property type="entry name" value="Sam37/metaxin_N"/>
</dbReference>
<reference evidence="10 11" key="1">
    <citation type="journal article" date="2016" name="Mol. Biol. Evol.">
        <title>Comparative Genomics of Early-Diverging Mushroom-Forming Fungi Provides Insights into the Origins of Lignocellulose Decay Capabilities.</title>
        <authorList>
            <person name="Nagy L.G."/>
            <person name="Riley R."/>
            <person name="Tritt A."/>
            <person name="Adam C."/>
            <person name="Daum C."/>
            <person name="Floudas D."/>
            <person name="Sun H."/>
            <person name="Yadav J.S."/>
            <person name="Pangilinan J."/>
            <person name="Larsson K.H."/>
            <person name="Matsuura K."/>
            <person name="Barry K."/>
            <person name="Labutti K."/>
            <person name="Kuo R."/>
            <person name="Ohm R.A."/>
            <person name="Bhattacharya S.S."/>
            <person name="Shirouzu T."/>
            <person name="Yoshinaga Y."/>
            <person name="Martin F.M."/>
            <person name="Grigoriev I.V."/>
            <person name="Hibbett D.S."/>
        </authorList>
    </citation>
    <scope>NUCLEOTIDE SEQUENCE [LARGE SCALE GENOMIC DNA]</scope>
    <source>
        <strain evidence="10 11">HHB12733</strain>
    </source>
</reference>
<dbReference type="PANTHER" id="PTHR12289:SF41">
    <property type="entry name" value="FAILED AXON CONNECTIONS-RELATED"/>
    <property type="match status" value="1"/>
</dbReference>
<evidence type="ECO:0000256" key="4">
    <source>
        <dbReference type="ARBA" id="ARBA00022787"/>
    </source>
</evidence>
<name>A0A165F914_9BASI</name>
<keyword evidence="7" id="KW-0472">Membrane</keyword>
<evidence type="ECO:0000256" key="7">
    <source>
        <dbReference type="ARBA" id="ARBA00023136"/>
    </source>
</evidence>
<dbReference type="Pfam" id="PF10568">
    <property type="entry name" value="Tom37"/>
    <property type="match status" value="1"/>
</dbReference>
<dbReference type="FunCoup" id="A0A165F914">
    <property type="interactions" value="168"/>
</dbReference>
<dbReference type="Pfam" id="PF17171">
    <property type="entry name" value="GST_C_6"/>
    <property type="match status" value="1"/>
</dbReference>